<accession>B6W773</accession>
<dbReference type="AlphaFoldDB" id="B6W773"/>
<keyword evidence="1" id="KW-0472">Membrane</keyword>
<feature type="transmembrane region" description="Helical" evidence="1">
    <location>
        <begin position="9"/>
        <end position="29"/>
    </location>
</feature>
<comment type="caution">
    <text evidence="2">The sequence shown here is derived from an EMBL/GenBank/DDBJ whole genome shotgun (WGS) entry which is preliminary data.</text>
</comment>
<keyword evidence="1" id="KW-1133">Transmembrane helix</keyword>
<sequence>MVINMCKEIVLILLGAFISIVTTLINRFIKEYFDKKGDVIIYRKFVYQKNSINKLMGIYDYNNDVILIVPIWIEIHNTKKVSAIIRDFSLVLYKNGKKIKKMKQISHQKENNSGNLEIYGDNGVYSFIIKPESISRYNLLYSLKKSDCCAGFDEIKIVYFDYEDKRIEISLKKIETSWTPKQFNIDDEWVKLWKYKI</sequence>
<evidence type="ECO:0000256" key="1">
    <source>
        <dbReference type="SAM" id="Phobius"/>
    </source>
</evidence>
<proteinExistence type="predicted"/>
<dbReference type="STRING" id="561177.ANHYDRO_00419"/>
<evidence type="ECO:0000313" key="2">
    <source>
        <dbReference type="EMBL" id="EEB36747.1"/>
    </source>
</evidence>
<dbReference type="eggNOG" id="ENOG502ZWV2">
    <property type="taxonomic scope" value="Bacteria"/>
</dbReference>
<gene>
    <name evidence="2" type="ORF">ANHYDRO_00419</name>
</gene>
<reference evidence="2 3" key="1">
    <citation type="submission" date="2008-09" db="EMBL/GenBank/DDBJ databases">
        <authorList>
            <person name="Fulton L."/>
            <person name="Clifton S."/>
            <person name="Fulton B."/>
            <person name="Xu J."/>
            <person name="Minx P."/>
            <person name="Pepin K.H."/>
            <person name="Johnson M."/>
            <person name="Thiruvilangam P."/>
            <person name="Bhonagiri V."/>
            <person name="Nash W.E."/>
            <person name="Mardis E.R."/>
            <person name="Wilson R.K."/>
        </authorList>
    </citation>
    <scope>NUCLEOTIDE SEQUENCE [LARGE SCALE GENOMIC DNA]</scope>
    <source>
        <strain evidence="2 3">DSM 7454</strain>
    </source>
</reference>
<protein>
    <submittedName>
        <fullName evidence="2">Uncharacterized protein</fullName>
    </submittedName>
</protein>
<name>B6W773_9FIRM</name>
<dbReference type="Proteomes" id="UP000005451">
    <property type="component" value="Unassembled WGS sequence"/>
</dbReference>
<reference evidence="2 3" key="2">
    <citation type="submission" date="2008-10" db="EMBL/GenBank/DDBJ databases">
        <title>Draft genome sequence of Anaerococcus hydrogenalis (DSM 7454).</title>
        <authorList>
            <person name="Sudarsanam P."/>
            <person name="Ley R."/>
            <person name="Guruge J."/>
            <person name="Turnbaugh P.J."/>
            <person name="Mahowald M."/>
            <person name="Liep D."/>
            <person name="Gordon J."/>
        </authorList>
    </citation>
    <scope>NUCLEOTIDE SEQUENCE [LARGE SCALE GENOMIC DNA]</scope>
    <source>
        <strain evidence="2 3">DSM 7454</strain>
    </source>
</reference>
<evidence type="ECO:0000313" key="3">
    <source>
        <dbReference type="Proteomes" id="UP000005451"/>
    </source>
</evidence>
<organism evidence="2 3">
    <name type="scientific">Anaerococcus hydrogenalis DSM 7454</name>
    <dbReference type="NCBI Taxonomy" id="561177"/>
    <lineage>
        <taxon>Bacteria</taxon>
        <taxon>Bacillati</taxon>
        <taxon>Bacillota</taxon>
        <taxon>Tissierellia</taxon>
        <taxon>Tissierellales</taxon>
        <taxon>Peptoniphilaceae</taxon>
        <taxon>Anaerococcus</taxon>
    </lineage>
</organism>
<dbReference type="EMBL" id="ABXA01000011">
    <property type="protein sequence ID" value="EEB36747.1"/>
    <property type="molecule type" value="Genomic_DNA"/>
</dbReference>
<keyword evidence="1" id="KW-0812">Transmembrane</keyword>